<dbReference type="STRING" id="1844972.A7K91_14295"/>
<reference evidence="2 3" key="1">
    <citation type="submission" date="2016-05" db="EMBL/GenBank/DDBJ databases">
        <title>Paenibacillus oryzae. sp. nov., isolated from the rice root.</title>
        <authorList>
            <person name="Zhang J."/>
            <person name="Zhang X."/>
        </authorList>
    </citation>
    <scope>NUCLEOTIDE SEQUENCE [LARGE SCALE GENOMIC DNA]</scope>
    <source>
        <strain evidence="2 3">1DrF-4</strain>
    </source>
</reference>
<comment type="caution">
    <text evidence="2">The sequence shown here is derived from an EMBL/GenBank/DDBJ whole genome shotgun (WGS) entry which is preliminary data.</text>
</comment>
<dbReference type="AlphaFoldDB" id="A0A1A5YJI8"/>
<evidence type="ECO:0000256" key="1">
    <source>
        <dbReference type="SAM" id="SignalP"/>
    </source>
</evidence>
<dbReference type="RefSeq" id="WP_068683096.1">
    <property type="nucleotide sequence ID" value="NZ_LYPA01000054.1"/>
</dbReference>
<gene>
    <name evidence="2" type="ORF">A7K91_14295</name>
</gene>
<dbReference type="PROSITE" id="PS51257">
    <property type="entry name" value="PROKAR_LIPOPROTEIN"/>
    <property type="match status" value="1"/>
</dbReference>
<feature type="signal peptide" evidence="1">
    <location>
        <begin position="1"/>
        <end position="20"/>
    </location>
</feature>
<protein>
    <submittedName>
        <fullName evidence="2">Uncharacterized protein</fullName>
    </submittedName>
</protein>
<sequence length="235" mass="26219">MKRVTIFLLLIGVLVLSACAVQEGNKGPEKKSSNENEQLVLVENKELDIKISGVNQPSSGMIEPLIVQIGETNQSFNWENVSNETYYPELIAMDLDNDEEQELIIVLTTGYGTGIKDSEVHVLKKDFTEIPFPNPLDNAHSKLEDSLDQNGEERSYTITVEGQSSQFTFKEEDAIEWFEKAVVGQSLSYRVEDDEIVAVLSVQVSPAMVVGDLEIPYKLVDGQFTEQPARFIASE</sequence>
<dbReference type="EMBL" id="LYPA01000054">
    <property type="protein sequence ID" value="OBR65728.1"/>
    <property type="molecule type" value="Genomic_DNA"/>
</dbReference>
<organism evidence="2 3">
    <name type="scientific">Paenibacillus oryzae</name>
    <dbReference type="NCBI Taxonomy" id="1844972"/>
    <lineage>
        <taxon>Bacteria</taxon>
        <taxon>Bacillati</taxon>
        <taxon>Bacillota</taxon>
        <taxon>Bacilli</taxon>
        <taxon>Bacillales</taxon>
        <taxon>Paenibacillaceae</taxon>
        <taxon>Paenibacillus</taxon>
    </lineage>
</organism>
<keyword evidence="1" id="KW-0732">Signal</keyword>
<feature type="chain" id="PRO_5008340431" evidence="1">
    <location>
        <begin position="21"/>
        <end position="235"/>
    </location>
</feature>
<dbReference type="OrthoDB" id="2696313at2"/>
<keyword evidence="3" id="KW-1185">Reference proteome</keyword>
<proteinExistence type="predicted"/>
<accession>A0A1A5YJI8</accession>
<name>A0A1A5YJI8_9BACL</name>
<dbReference type="Proteomes" id="UP000092024">
    <property type="component" value="Unassembled WGS sequence"/>
</dbReference>
<evidence type="ECO:0000313" key="3">
    <source>
        <dbReference type="Proteomes" id="UP000092024"/>
    </source>
</evidence>
<evidence type="ECO:0000313" key="2">
    <source>
        <dbReference type="EMBL" id="OBR65728.1"/>
    </source>
</evidence>